<dbReference type="STRING" id="158189.SpiBuddy_1824"/>
<organism evidence="1 2">
    <name type="scientific">Sphaerochaeta globosa (strain ATCC BAA-1886 / DSM 22777 / Buddy)</name>
    <name type="common">Spirochaeta sp. (strain Buddy)</name>
    <dbReference type="NCBI Taxonomy" id="158189"/>
    <lineage>
        <taxon>Bacteria</taxon>
        <taxon>Pseudomonadati</taxon>
        <taxon>Spirochaetota</taxon>
        <taxon>Spirochaetia</taxon>
        <taxon>Spirochaetales</taxon>
        <taxon>Sphaerochaetaceae</taxon>
        <taxon>Sphaerochaeta</taxon>
    </lineage>
</organism>
<dbReference type="HOGENOM" id="CLU_2702883_0_0_12"/>
<dbReference type="KEGG" id="sbu:SpiBuddy_1824"/>
<name>F0RWL7_SPHGB</name>
<proteinExistence type="predicted"/>
<accession>F0RWL7</accession>
<evidence type="ECO:0000313" key="1">
    <source>
        <dbReference type="EMBL" id="ADY13648.1"/>
    </source>
</evidence>
<dbReference type="Proteomes" id="UP000008466">
    <property type="component" value="Chromosome"/>
</dbReference>
<keyword evidence="2" id="KW-1185">Reference proteome</keyword>
<evidence type="ECO:0000313" key="2">
    <source>
        <dbReference type="Proteomes" id="UP000008466"/>
    </source>
</evidence>
<gene>
    <name evidence="1" type="ordered locus">SpiBuddy_1824</name>
</gene>
<reference evidence="2" key="1">
    <citation type="submission" date="2011-02" db="EMBL/GenBank/DDBJ databases">
        <title>Complete sequence of Spirochaeta sp. Buddy.</title>
        <authorList>
            <person name="Lucas S."/>
            <person name="Copeland A."/>
            <person name="Lapidus A."/>
            <person name="Cheng J.-F."/>
            <person name="Goodwin L."/>
            <person name="Pitluck S."/>
            <person name="Zeytun A."/>
            <person name="Detter J.C."/>
            <person name="Han C."/>
            <person name="Tapia R."/>
            <person name="Land M."/>
            <person name="Hauser L."/>
            <person name="Kyrpides N."/>
            <person name="Ivanova N."/>
            <person name="Mikhailova N."/>
            <person name="Pagani I."/>
            <person name="Ritalahti K.M."/>
            <person name="Loeffler F.E."/>
            <person name="Woyke T."/>
        </authorList>
    </citation>
    <scope>NUCLEOTIDE SEQUENCE [LARGE SCALE GENOMIC DNA]</scope>
    <source>
        <strain evidence="2">ATCC BAA-1886 / DSM 22777 / Buddy</strain>
    </source>
</reference>
<dbReference type="AlphaFoldDB" id="F0RWL7"/>
<sequence length="73" mass="8472">MHRAIPVIAFEKRDTWVFESIADAAIAYGVNKKVILDRINDGCTLKDGYTTLDWHSSEAETVQELREMRRYIL</sequence>
<dbReference type="EMBL" id="CP002541">
    <property type="protein sequence ID" value="ADY13648.1"/>
    <property type="molecule type" value="Genomic_DNA"/>
</dbReference>
<protein>
    <submittedName>
        <fullName evidence="1">Uncharacterized protein</fullName>
    </submittedName>
</protein>